<organism evidence="1">
    <name type="scientific">marine sediment metagenome</name>
    <dbReference type="NCBI Taxonomy" id="412755"/>
    <lineage>
        <taxon>unclassified sequences</taxon>
        <taxon>metagenomes</taxon>
        <taxon>ecological metagenomes</taxon>
    </lineage>
</organism>
<dbReference type="AlphaFoldDB" id="A0A0F9L358"/>
<sequence>MCKGRVGGFNTFICTECEALYCEKCARTLSNLENMCWVCNTPFDVTKPSKPYKKEEERVKIEEKEKNKTKL</sequence>
<accession>A0A0F9L358</accession>
<comment type="caution">
    <text evidence="1">The sequence shown here is derived from an EMBL/GenBank/DDBJ whole genome shotgun (WGS) entry which is preliminary data.</text>
</comment>
<evidence type="ECO:0000313" key="1">
    <source>
        <dbReference type="EMBL" id="KKM81536.1"/>
    </source>
</evidence>
<protein>
    <submittedName>
        <fullName evidence="1">Uncharacterized protein</fullName>
    </submittedName>
</protein>
<proteinExistence type="predicted"/>
<gene>
    <name evidence="1" type="ORF">LCGC14_1328740</name>
</gene>
<dbReference type="EMBL" id="LAZR01008005">
    <property type="protein sequence ID" value="KKM81536.1"/>
    <property type="molecule type" value="Genomic_DNA"/>
</dbReference>
<name>A0A0F9L358_9ZZZZ</name>
<reference evidence="1" key="1">
    <citation type="journal article" date="2015" name="Nature">
        <title>Complex archaea that bridge the gap between prokaryotes and eukaryotes.</title>
        <authorList>
            <person name="Spang A."/>
            <person name="Saw J.H."/>
            <person name="Jorgensen S.L."/>
            <person name="Zaremba-Niedzwiedzka K."/>
            <person name="Martijn J."/>
            <person name="Lind A.E."/>
            <person name="van Eijk R."/>
            <person name="Schleper C."/>
            <person name="Guy L."/>
            <person name="Ettema T.J."/>
        </authorList>
    </citation>
    <scope>NUCLEOTIDE SEQUENCE</scope>
</reference>